<evidence type="ECO:0000313" key="2">
    <source>
        <dbReference type="EMBL" id="QDH94081.1"/>
    </source>
</evidence>
<evidence type="ECO:0000313" key="3">
    <source>
        <dbReference type="Proteomes" id="UP000315413"/>
    </source>
</evidence>
<dbReference type="GeneID" id="65121488"/>
<dbReference type="EMBL" id="MK977711">
    <property type="protein sequence ID" value="QDH94081.1"/>
    <property type="molecule type" value="Genomic_DNA"/>
</dbReference>
<dbReference type="Proteomes" id="UP000315413">
    <property type="component" value="Segment"/>
</dbReference>
<proteinExistence type="predicted"/>
<name>A0A514DKC4_9CAUD</name>
<keyword evidence="3" id="KW-1185">Reference proteome</keyword>
<organism evidence="2 3">
    <name type="scientific">Streptomyces phage Evy</name>
    <dbReference type="NCBI Taxonomy" id="2588514"/>
    <lineage>
        <taxon>Viruses</taxon>
        <taxon>Duplodnaviria</taxon>
        <taxon>Heunggongvirae</taxon>
        <taxon>Uroviricota</taxon>
        <taxon>Caudoviricetes</taxon>
        <taxon>Stanwilliamsviridae</taxon>
        <taxon>Boydwoodruffvirinae</taxon>
        <taxon>Samistivirus</taxon>
        <taxon>Samistivirus evy</taxon>
    </lineage>
</organism>
<protein>
    <submittedName>
        <fullName evidence="2">Uncharacterized protein</fullName>
    </submittedName>
</protein>
<reference evidence="2 3" key="1">
    <citation type="submission" date="2019-05" db="EMBL/GenBank/DDBJ databases">
        <authorList>
            <person name="Anderson M.E."/>
            <person name="Poser W.S.A."/>
            <person name="Smith D.I."/>
            <person name="Mcgriff A.K."/>
            <person name="Powell E.A."/>
            <person name="Stamm J."/>
            <person name="Caruso S.M."/>
            <person name="Garlena R.A."/>
            <person name="Russell D.A."/>
            <person name="Pope W.H."/>
            <person name="Jacobs-Sera D."/>
            <person name="Hatfull G.F."/>
        </authorList>
    </citation>
    <scope>NUCLEOTIDE SEQUENCE [LARGE SCALE GENOMIC DNA]</scope>
</reference>
<accession>A0A514DKC4</accession>
<dbReference type="RefSeq" id="YP_010103590.1">
    <property type="nucleotide sequence ID" value="NC_055809.1"/>
</dbReference>
<sequence length="37" mass="4183">MQPDEINDEELCLCCDFGAHDMPCDCDGKNCCHPENH</sequence>
<gene>
    <name evidence="2" type="primary">247</name>
    <name evidence="1" type="synonym">9</name>
    <name evidence="2" type="ORF">SEA_EVY_247</name>
    <name evidence="1" type="ORF">SEA_EVY_9</name>
</gene>
<dbReference type="KEGG" id="vg:65121488"/>
<evidence type="ECO:0000313" key="1">
    <source>
        <dbReference type="EMBL" id="QDH93878.1"/>
    </source>
</evidence>
<dbReference type="EMBL" id="MK977711">
    <property type="protein sequence ID" value="QDH93878.1"/>
    <property type="molecule type" value="Genomic_DNA"/>
</dbReference>